<proteinExistence type="evidence at transcript level"/>
<evidence type="ECO:0000256" key="4">
    <source>
        <dbReference type="ARBA" id="ARBA00022679"/>
    </source>
</evidence>
<evidence type="ECO:0000313" key="9">
    <source>
        <dbReference type="EMBL" id="AGK24945.1"/>
    </source>
</evidence>
<dbReference type="AlphaFoldDB" id="M9YSS8"/>
<keyword evidence="4 9" id="KW-0808">Transferase</keyword>
<organism evidence="9">
    <name type="scientific">Ephedra sinica</name>
    <name type="common">Chinese ephedra</name>
    <name type="synonym">Ma huang</name>
    <dbReference type="NCBI Taxonomy" id="33152"/>
    <lineage>
        <taxon>Eukaryota</taxon>
        <taxon>Viridiplantae</taxon>
        <taxon>Streptophyta</taxon>
        <taxon>Embryophyta</taxon>
        <taxon>Tracheophyta</taxon>
        <taxon>Spermatophyta</taxon>
        <taxon>Gnetopsida</taxon>
        <taxon>Gnetidae</taxon>
        <taxon>Ephedrales</taxon>
        <taxon>Ephedraceae</taxon>
        <taxon>Ephedra</taxon>
    </lineage>
</organism>
<dbReference type="EC" id="2.6.1.57" evidence="9"/>
<evidence type="ECO:0000256" key="5">
    <source>
        <dbReference type="ARBA" id="ARBA00022898"/>
    </source>
</evidence>
<dbReference type="InterPro" id="IPR004839">
    <property type="entry name" value="Aminotransferase_I/II_large"/>
</dbReference>
<dbReference type="Gene3D" id="3.40.640.10">
    <property type="entry name" value="Type I PLP-dependent aspartate aminotransferase-like (Major domain)"/>
    <property type="match status" value="1"/>
</dbReference>
<protein>
    <submittedName>
        <fullName evidence="9">Aromatic aminotransferase 2</fullName>
        <ecNumber evidence="9">2.6.1.57</ecNumber>
    </submittedName>
</protein>
<dbReference type="PROSITE" id="PS00105">
    <property type="entry name" value="AA_TRANSFER_CLASS_1"/>
    <property type="match status" value="1"/>
</dbReference>
<dbReference type="InterPro" id="IPR015424">
    <property type="entry name" value="PyrdxlP-dep_Trfase"/>
</dbReference>
<dbReference type="InterPro" id="IPR015422">
    <property type="entry name" value="PyrdxlP-dep_Trfase_small"/>
</dbReference>
<dbReference type="PANTHER" id="PTHR45744">
    <property type="entry name" value="TYROSINE AMINOTRANSFERASE"/>
    <property type="match status" value="1"/>
</dbReference>
<keyword evidence="5 6" id="KW-0663">Pyridoxal phosphate</keyword>
<accession>M9YSS8</accession>
<evidence type="ECO:0000256" key="2">
    <source>
        <dbReference type="ARBA" id="ARBA00007441"/>
    </source>
</evidence>
<dbReference type="EMBL" id="KC438293">
    <property type="protein sequence ID" value="AGK24945.1"/>
    <property type="molecule type" value="mRNA"/>
</dbReference>
<dbReference type="FunFam" id="3.40.640.10:FF:000048">
    <property type="entry name" value="tyrosine aminotransferase"/>
    <property type="match status" value="1"/>
</dbReference>
<dbReference type="NCBIfam" id="TIGR01265">
    <property type="entry name" value="tyr_nico_aTase"/>
    <property type="match status" value="1"/>
</dbReference>
<dbReference type="CDD" id="cd00609">
    <property type="entry name" value="AAT_like"/>
    <property type="match status" value="1"/>
</dbReference>
<feature type="modified residue" description="N6-(pyridoxal phosphate)lysine" evidence="7">
    <location>
        <position position="247"/>
    </location>
</feature>
<evidence type="ECO:0000256" key="7">
    <source>
        <dbReference type="PIRSR" id="PIRSR000517-1"/>
    </source>
</evidence>
<dbReference type="SUPFAM" id="SSF53383">
    <property type="entry name" value="PLP-dependent transferases"/>
    <property type="match status" value="1"/>
</dbReference>
<feature type="domain" description="Aminotransferase class I/classII large" evidence="8">
    <location>
        <begin position="43"/>
        <end position="402"/>
    </location>
</feature>
<keyword evidence="3 9" id="KW-0032">Aminotransferase</keyword>
<comment type="similarity">
    <text evidence="2 6">Belongs to the class-I pyridoxal-phosphate-dependent aminotransferase family.</text>
</comment>
<reference evidence="9" key="1">
    <citation type="submission" date="2013-01" db="EMBL/GenBank/DDBJ databases">
        <title>Ephedra sinica aromatic aminotransferase putatively involved in ephedrine alkaloid biosynthesis.</title>
        <authorList>
            <person name="Kilpatrick K.G."/>
            <person name="Marsolais F."/>
        </authorList>
    </citation>
    <scope>NUCLEOTIDE SEQUENCE</scope>
</reference>
<dbReference type="InterPro" id="IPR005958">
    <property type="entry name" value="TyrNic_aminoTrfase"/>
</dbReference>
<comment type="cofactor">
    <cofactor evidence="1 6 7">
        <name>pyridoxal 5'-phosphate</name>
        <dbReference type="ChEBI" id="CHEBI:597326"/>
    </cofactor>
</comment>
<dbReference type="Pfam" id="PF00155">
    <property type="entry name" value="Aminotran_1_2"/>
    <property type="match status" value="1"/>
</dbReference>
<dbReference type="GO" id="GO:0030170">
    <property type="term" value="F:pyridoxal phosphate binding"/>
    <property type="evidence" value="ECO:0007669"/>
    <property type="project" value="InterPro"/>
</dbReference>
<dbReference type="GO" id="GO:0006572">
    <property type="term" value="P:L-tyrosine catabolic process"/>
    <property type="evidence" value="ECO:0007669"/>
    <property type="project" value="TreeGrafter"/>
</dbReference>
<sequence length="414" mass="46058">MVKWNFKPSKHLMECHDMLGVRGILQDIKAQLDPNGKTPIPIGHGDPAAFQCFRIPPEAEAALHQTIASGKFNTYSSPEGLLQARRAVSNHLSQGLPYDLSVDDIYLTCGSAQAIDIAISVLASKGANILLPRPSYPQYEALLAYYSIEHRFYDLVPERGWEINVDQLHAIADKNTIAMIIINPNNPCGSVYTSEHLLMVAQTAKHLGFLIIADEVYGDIVFNDAKFFPMRNFASTVPVITIGSISKKYAVPGWRVGWLVTCDPHGVLKASQVTGAIRKLVNFVTDPATIIQAAIPAIIENTPDQFHMQMLQYFSEAADILYDSIQNISFLHCPSKPRGAMFSMIKIDFSGFLDLQDDVEFALKLAKEESVVVLPGTPLAMKNWIRVTFGVPPKLLKEALERMEAFCRRHYRSL</sequence>
<evidence type="ECO:0000256" key="6">
    <source>
        <dbReference type="PIRNR" id="PIRNR000517"/>
    </source>
</evidence>
<evidence type="ECO:0000259" key="8">
    <source>
        <dbReference type="Pfam" id="PF00155"/>
    </source>
</evidence>
<dbReference type="InterPro" id="IPR004838">
    <property type="entry name" value="NHTrfase_class1_PyrdxlP-BS"/>
</dbReference>
<dbReference type="InterPro" id="IPR015421">
    <property type="entry name" value="PyrdxlP-dep_Trfase_major"/>
</dbReference>
<evidence type="ECO:0000256" key="1">
    <source>
        <dbReference type="ARBA" id="ARBA00001933"/>
    </source>
</evidence>
<dbReference type="PIRSF" id="PIRSF000517">
    <property type="entry name" value="Tyr_transaminase"/>
    <property type="match status" value="1"/>
</dbReference>
<dbReference type="Gene3D" id="3.90.1150.10">
    <property type="entry name" value="Aspartate Aminotransferase, domain 1"/>
    <property type="match status" value="1"/>
</dbReference>
<name>M9YSS8_EPHSI</name>
<evidence type="ECO:0000256" key="3">
    <source>
        <dbReference type="ARBA" id="ARBA00022576"/>
    </source>
</evidence>
<dbReference type="PANTHER" id="PTHR45744:SF2">
    <property type="entry name" value="TYROSINE AMINOTRANSFERASE"/>
    <property type="match status" value="1"/>
</dbReference>
<dbReference type="GO" id="GO:0004838">
    <property type="term" value="F:L-tyrosine-2-oxoglutarate transaminase activity"/>
    <property type="evidence" value="ECO:0007669"/>
    <property type="project" value="TreeGrafter"/>
</dbReference>